<dbReference type="AlphaFoldDB" id="X1N0N5"/>
<keyword evidence="1" id="KW-0472">Membrane</keyword>
<evidence type="ECO:0000313" key="2">
    <source>
        <dbReference type="EMBL" id="GAI20430.1"/>
    </source>
</evidence>
<comment type="caution">
    <text evidence="2">The sequence shown here is derived from an EMBL/GenBank/DDBJ whole genome shotgun (WGS) entry which is preliminary data.</text>
</comment>
<keyword evidence="1" id="KW-1133">Transmembrane helix</keyword>
<accession>X1N0N5</accession>
<sequence length="76" mass="8320">MNNILDFFSPTSAFIIVSLVSVLVGLGAVIGIGYLDRDKTVLRKRESYGISSNSFVISNVADEEKDKTYSRIVSMA</sequence>
<protein>
    <submittedName>
        <fullName evidence="2">Uncharacterized protein</fullName>
    </submittedName>
</protein>
<keyword evidence="1" id="KW-0812">Transmembrane</keyword>
<evidence type="ECO:0000256" key="1">
    <source>
        <dbReference type="SAM" id="Phobius"/>
    </source>
</evidence>
<name>X1N0N5_9ZZZZ</name>
<feature type="transmembrane region" description="Helical" evidence="1">
    <location>
        <begin position="12"/>
        <end position="35"/>
    </location>
</feature>
<reference evidence="2" key="1">
    <citation type="journal article" date="2014" name="Front. Microbiol.">
        <title>High frequency of phylogenetically diverse reductive dehalogenase-homologous genes in deep subseafloor sedimentary metagenomes.</title>
        <authorList>
            <person name="Kawai M."/>
            <person name="Futagami T."/>
            <person name="Toyoda A."/>
            <person name="Takaki Y."/>
            <person name="Nishi S."/>
            <person name="Hori S."/>
            <person name="Arai W."/>
            <person name="Tsubouchi T."/>
            <person name="Morono Y."/>
            <person name="Uchiyama I."/>
            <person name="Ito T."/>
            <person name="Fujiyama A."/>
            <person name="Inagaki F."/>
            <person name="Takami H."/>
        </authorList>
    </citation>
    <scope>NUCLEOTIDE SEQUENCE</scope>
    <source>
        <strain evidence="2">Expedition CK06-06</strain>
    </source>
</reference>
<dbReference type="EMBL" id="BARV01019822">
    <property type="protein sequence ID" value="GAI20430.1"/>
    <property type="molecule type" value="Genomic_DNA"/>
</dbReference>
<gene>
    <name evidence="2" type="ORF">S06H3_33239</name>
</gene>
<organism evidence="2">
    <name type="scientific">marine sediment metagenome</name>
    <dbReference type="NCBI Taxonomy" id="412755"/>
    <lineage>
        <taxon>unclassified sequences</taxon>
        <taxon>metagenomes</taxon>
        <taxon>ecological metagenomes</taxon>
    </lineage>
</organism>
<proteinExistence type="predicted"/>
<feature type="non-terminal residue" evidence="2">
    <location>
        <position position="76"/>
    </location>
</feature>